<accession>A0ABD3SAT3</accession>
<evidence type="ECO:0000313" key="13">
    <source>
        <dbReference type="EMBL" id="KAL3821629.1"/>
    </source>
</evidence>
<evidence type="ECO:0000256" key="3">
    <source>
        <dbReference type="ARBA" id="ARBA00022729"/>
    </source>
</evidence>
<evidence type="ECO:0000256" key="6">
    <source>
        <dbReference type="ARBA" id="ARBA00023180"/>
    </source>
</evidence>
<dbReference type="AlphaFoldDB" id="A0ABD3SAT3"/>
<comment type="similarity">
    <text evidence="1 8">Belongs to the peptidase S8 family.</text>
</comment>
<sequence length="778" mass="84985">MLVNLNSSNLPLIFIIVLSVLGGTEVYAIKKSYIIYMGEHSEGLQLTKALLHNRTDFHIDFLGSILGCKKKAKEAIFYSYRRHINGFAAELDEKEVPVIQKNPKVVSVFPNEERELHTSHSWNFLSLERTGGVIPSDSLWRKTKFGEDIIIGNIDSGVWPESPSFNDEGFGPIPSRWKGRCEDDNGSTFPCNRKLIGAKYFYEGYVKATGHTNVTIKSPRDYHGHGTHTLSTAGGNFVPGANVLEKHININGTTKGGSPKARVAAYKACWSHSNSRESCLDADILKAFDHAIDDGVDVISVSLGGKTRDYYDSGIAIGAFYAMKHGIPVIASAGNNGPASGTVENVAPWLITVAASTTDRDIYAYVQLDNGMRLKGKSLSEPLPEERFYPLVSGADAKLANASSWEALLCRLKALDPEKVKGNILVCLMGEIPSTVKGKHALLAGAAGMILCNDEFDGNDLTAEAHFLPAAQISYIDGLSVFAYINSTKNPLGIITPPNVEYNIRAAPRMASFSSRGPNVVTPEILKPDITAPGVEIMAAYTEERGPTEVASDQRRSKYTFMSGTSMACPHVAGVVGLLKLLHPHWSPAAIRSAMMTTASTIDNTQRTILDHSLVEATPLNYGAGHIRPDLAADPGLVYDLNSRDYDNFLCAINYNETLRNKFTESHTCSFLNTPSLLDFNYPSINVPKLIGSVTVNRILKNVGPPGIYQAQIQQPLGVLVSVLPNVLRFTRADETRRFQLIMIRNSTTVYNTSYVFGDLLWSDGKHNVRSPIVVGTT</sequence>
<keyword evidence="5 8" id="KW-0720">Serine protease</keyword>
<dbReference type="PRINTS" id="PR00723">
    <property type="entry name" value="SUBTILISIN"/>
</dbReference>
<dbReference type="Proteomes" id="UP001634393">
    <property type="component" value="Unassembled WGS sequence"/>
</dbReference>
<dbReference type="Gene3D" id="2.60.40.2310">
    <property type="match status" value="1"/>
</dbReference>
<dbReference type="EMBL" id="JBJXBP010000007">
    <property type="protein sequence ID" value="KAL3821629.1"/>
    <property type="molecule type" value="Genomic_DNA"/>
</dbReference>
<keyword evidence="6" id="KW-0325">Glycoprotein</keyword>
<feature type="domain" description="Inhibitor I9" evidence="11">
    <location>
        <begin position="32"/>
        <end position="117"/>
    </location>
</feature>
<dbReference type="InterPro" id="IPR000209">
    <property type="entry name" value="Peptidase_S8/S53_dom"/>
</dbReference>
<dbReference type="FunFam" id="3.30.70.80:FF:000002">
    <property type="entry name" value="Subtilisin-like protease SBT5.3"/>
    <property type="match status" value="1"/>
</dbReference>
<dbReference type="GO" id="GO:0004252">
    <property type="term" value="F:serine-type endopeptidase activity"/>
    <property type="evidence" value="ECO:0007669"/>
    <property type="project" value="UniProtKB-UniRule"/>
</dbReference>
<dbReference type="CDD" id="cd04852">
    <property type="entry name" value="Peptidases_S8_3"/>
    <property type="match status" value="1"/>
</dbReference>
<dbReference type="SUPFAM" id="SSF52025">
    <property type="entry name" value="PA domain"/>
    <property type="match status" value="1"/>
</dbReference>
<feature type="active site" description="Charge relay system" evidence="7 8">
    <location>
        <position position="225"/>
    </location>
</feature>
<dbReference type="FunFam" id="3.40.50.200:FF:000006">
    <property type="entry name" value="Subtilisin-like protease SBT1.5"/>
    <property type="match status" value="1"/>
</dbReference>
<evidence type="ECO:0000256" key="8">
    <source>
        <dbReference type="PROSITE-ProRule" id="PRU01240"/>
    </source>
</evidence>
<dbReference type="InterPro" id="IPR023828">
    <property type="entry name" value="Peptidase_S8_Ser-AS"/>
</dbReference>
<evidence type="ECO:0000256" key="1">
    <source>
        <dbReference type="ARBA" id="ARBA00011073"/>
    </source>
</evidence>
<keyword evidence="14" id="KW-1185">Reference proteome</keyword>
<dbReference type="Gene3D" id="3.40.50.200">
    <property type="entry name" value="Peptidase S8/S53 domain"/>
    <property type="match status" value="1"/>
</dbReference>
<dbReference type="InterPro" id="IPR045051">
    <property type="entry name" value="SBT"/>
</dbReference>
<evidence type="ECO:0000259" key="10">
    <source>
        <dbReference type="Pfam" id="PF02225"/>
    </source>
</evidence>
<evidence type="ECO:0000256" key="5">
    <source>
        <dbReference type="ARBA" id="ARBA00022825"/>
    </source>
</evidence>
<reference evidence="13 14" key="1">
    <citation type="submission" date="2024-12" db="EMBL/GenBank/DDBJ databases">
        <title>The unique morphological basis and parallel evolutionary history of personate flowers in Penstemon.</title>
        <authorList>
            <person name="Depatie T.H."/>
            <person name="Wessinger C.A."/>
        </authorList>
    </citation>
    <scope>NUCLEOTIDE SEQUENCE [LARGE SCALE GENOMIC DNA]</scope>
    <source>
        <strain evidence="13">WTNN_2</strain>
        <tissue evidence="13">Leaf</tissue>
    </source>
</reference>
<proteinExistence type="inferred from homology"/>
<gene>
    <name evidence="13" type="ORF">ACJIZ3_007534</name>
</gene>
<dbReference type="InterPro" id="IPR034197">
    <property type="entry name" value="Peptidases_S8_3"/>
</dbReference>
<dbReference type="Pfam" id="PF17766">
    <property type="entry name" value="fn3_6"/>
    <property type="match status" value="1"/>
</dbReference>
<dbReference type="PROSITE" id="PS00138">
    <property type="entry name" value="SUBTILASE_SER"/>
    <property type="match status" value="1"/>
</dbReference>
<feature type="domain" description="Peptidase S8/S53" evidence="9">
    <location>
        <begin position="146"/>
        <end position="609"/>
    </location>
</feature>
<feature type="active site" description="Charge relay system" evidence="7 8">
    <location>
        <position position="155"/>
    </location>
</feature>
<comment type="caution">
    <text evidence="13">The sequence shown here is derived from an EMBL/GenBank/DDBJ whole genome shotgun (WGS) entry which is preliminary data.</text>
</comment>
<feature type="domain" description="Subtilisin-like protease fibronectin type-III" evidence="12">
    <location>
        <begin position="679"/>
        <end position="775"/>
    </location>
</feature>
<dbReference type="CDD" id="cd02120">
    <property type="entry name" value="PA_subtilisin_like"/>
    <property type="match status" value="1"/>
</dbReference>
<evidence type="ECO:0000256" key="7">
    <source>
        <dbReference type="PIRSR" id="PIRSR615500-1"/>
    </source>
</evidence>
<evidence type="ECO:0000256" key="4">
    <source>
        <dbReference type="ARBA" id="ARBA00022801"/>
    </source>
</evidence>
<evidence type="ECO:0000256" key="2">
    <source>
        <dbReference type="ARBA" id="ARBA00022670"/>
    </source>
</evidence>
<keyword evidence="4 8" id="KW-0378">Hydrolase</keyword>
<dbReference type="Pfam" id="PF02225">
    <property type="entry name" value="PA"/>
    <property type="match status" value="1"/>
</dbReference>
<dbReference type="InterPro" id="IPR046450">
    <property type="entry name" value="PA_dom_sf"/>
</dbReference>
<dbReference type="InterPro" id="IPR003137">
    <property type="entry name" value="PA_domain"/>
</dbReference>
<protein>
    <submittedName>
        <fullName evidence="13">Uncharacterized protein</fullName>
    </submittedName>
</protein>
<dbReference type="FunFam" id="3.50.30.30:FF:000005">
    <property type="entry name" value="subtilisin-like protease SBT1.5"/>
    <property type="match status" value="1"/>
</dbReference>
<dbReference type="InterPro" id="IPR041469">
    <property type="entry name" value="Subtilisin-like_FN3"/>
</dbReference>
<dbReference type="InterPro" id="IPR015500">
    <property type="entry name" value="Peptidase_S8_subtilisin-rel"/>
</dbReference>
<dbReference type="PANTHER" id="PTHR10795">
    <property type="entry name" value="PROPROTEIN CONVERTASE SUBTILISIN/KEXIN"/>
    <property type="match status" value="1"/>
</dbReference>
<evidence type="ECO:0000259" key="11">
    <source>
        <dbReference type="Pfam" id="PF05922"/>
    </source>
</evidence>
<evidence type="ECO:0000259" key="12">
    <source>
        <dbReference type="Pfam" id="PF17766"/>
    </source>
</evidence>
<dbReference type="GO" id="GO:0006508">
    <property type="term" value="P:proteolysis"/>
    <property type="evidence" value="ECO:0007669"/>
    <property type="project" value="UniProtKB-KW"/>
</dbReference>
<evidence type="ECO:0000313" key="14">
    <source>
        <dbReference type="Proteomes" id="UP001634393"/>
    </source>
</evidence>
<dbReference type="InterPro" id="IPR037045">
    <property type="entry name" value="S8pro/Inhibitor_I9_sf"/>
</dbReference>
<dbReference type="Gene3D" id="3.50.30.30">
    <property type="match status" value="1"/>
</dbReference>
<keyword evidence="2 8" id="KW-0645">Protease</keyword>
<dbReference type="Gene3D" id="3.30.70.80">
    <property type="entry name" value="Peptidase S8 propeptide/proteinase inhibitor I9"/>
    <property type="match status" value="1"/>
</dbReference>
<dbReference type="Pfam" id="PF05922">
    <property type="entry name" value="Inhibitor_I9"/>
    <property type="match status" value="1"/>
</dbReference>
<name>A0ABD3SAT3_9LAMI</name>
<evidence type="ECO:0000259" key="9">
    <source>
        <dbReference type="Pfam" id="PF00082"/>
    </source>
</evidence>
<dbReference type="Pfam" id="PF00082">
    <property type="entry name" value="Peptidase_S8"/>
    <property type="match status" value="1"/>
</dbReference>
<organism evidence="13 14">
    <name type="scientific">Penstemon smallii</name>
    <dbReference type="NCBI Taxonomy" id="265156"/>
    <lineage>
        <taxon>Eukaryota</taxon>
        <taxon>Viridiplantae</taxon>
        <taxon>Streptophyta</taxon>
        <taxon>Embryophyta</taxon>
        <taxon>Tracheophyta</taxon>
        <taxon>Spermatophyta</taxon>
        <taxon>Magnoliopsida</taxon>
        <taxon>eudicotyledons</taxon>
        <taxon>Gunneridae</taxon>
        <taxon>Pentapetalae</taxon>
        <taxon>asterids</taxon>
        <taxon>lamiids</taxon>
        <taxon>Lamiales</taxon>
        <taxon>Plantaginaceae</taxon>
        <taxon>Cheloneae</taxon>
        <taxon>Penstemon</taxon>
    </lineage>
</organism>
<dbReference type="InterPro" id="IPR036852">
    <property type="entry name" value="Peptidase_S8/S53_dom_sf"/>
</dbReference>
<dbReference type="SUPFAM" id="SSF52743">
    <property type="entry name" value="Subtilisin-like"/>
    <property type="match status" value="1"/>
</dbReference>
<feature type="domain" description="PA" evidence="10">
    <location>
        <begin position="389"/>
        <end position="479"/>
    </location>
</feature>
<feature type="active site" description="Charge relay system" evidence="7 8">
    <location>
        <position position="566"/>
    </location>
</feature>
<keyword evidence="3" id="KW-0732">Signal</keyword>
<dbReference type="PROSITE" id="PS51892">
    <property type="entry name" value="SUBTILASE"/>
    <property type="match status" value="1"/>
</dbReference>
<dbReference type="InterPro" id="IPR010259">
    <property type="entry name" value="S8pro/Inhibitor_I9"/>
</dbReference>